<evidence type="ECO:0000256" key="3">
    <source>
        <dbReference type="ARBA" id="ARBA00022553"/>
    </source>
</evidence>
<comment type="similarity">
    <text evidence="2 7 8 9">Belongs to the NDK family.</text>
</comment>
<feature type="active site" description="Pros-phosphohistidine intermediate" evidence="7 8">
    <location>
        <position position="168"/>
    </location>
</feature>
<comment type="cofactor">
    <cofactor evidence="1 7">
        <name>Mg(2+)</name>
        <dbReference type="ChEBI" id="CHEBI:18420"/>
    </cofactor>
</comment>
<protein>
    <recommendedName>
        <fullName evidence="7">Nucleoside diphosphate kinase</fullName>
        <shortName evidence="7">NDK</shortName>
        <shortName evidence="7">NDP kinase</shortName>
        <ecNumber evidence="7">2.7.4.6</ecNumber>
    </recommendedName>
    <alternativeName>
        <fullName evidence="7">Nucleoside-2-P kinase</fullName>
    </alternativeName>
</protein>
<dbReference type="SUPFAM" id="SSF54919">
    <property type="entry name" value="Nucleoside diphosphate kinase, NDK"/>
    <property type="match status" value="1"/>
</dbReference>
<keyword evidence="7" id="KW-0479">Metal-binding</keyword>
<evidence type="ECO:0000256" key="7">
    <source>
        <dbReference type="HAMAP-Rule" id="MF_00451"/>
    </source>
</evidence>
<dbReference type="GO" id="GO:0006228">
    <property type="term" value="P:UTP biosynthetic process"/>
    <property type="evidence" value="ECO:0007669"/>
    <property type="project" value="UniProtKB-UniRule"/>
</dbReference>
<accession>A0A285TUU1</accession>
<comment type="function">
    <text evidence="7">Major role in the synthesis of nucleoside triphosphates other than ATP. The ATP gamma phosphate is transferred to the NDP beta phosphate via a ping-pong mechanism, using a phosphorylated active-site intermediate.</text>
</comment>
<feature type="binding site" evidence="7 8">
    <location>
        <position position="144"/>
    </location>
    <ligand>
        <name>ATP</name>
        <dbReference type="ChEBI" id="CHEBI:30616"/>
    </ligand>
</feature>
<evidence type="ECO:0000256" key="2">
    <source>
        <dbReference type="ARBA" id="ARBA00008142"/>
    </source>
</evidence>
<sequence>MRLAGAPVPGYTHGASVHGRNEIKDCPASEGTDRRGPRGREALPDNNGKTIMAIERTFSMIKPDATRRNLTGAITKMLEDAGLRVVASKRVWMSRREAEGFYAVHKDRPFFGELVEFMCSAPTIVQVLEGENAIAKNREVMGATNPANADEGTIRKTFALNIGENSVHGSDGADTAAQEIAYWFSETEIVG</sequence>
<evidence type="ECO:0000259" key="11">
    <source>
        <dbReference type="SMART" id="SM00562"/>
    </source>
</evidence>
<feature type="binding site" evidence="7 8">
    <location>
        <position position="155"/>
    </location>
    <ligand>
        <name>ATP</name>
        <dbReference type="ChEBI" id="CHEBI:30616"/>
    </ligand>
</feature>
<keyword evidence="3 7" id="KW-0597">Phosphoprotein</keyword>
<dbReference type="PRINTS" id="PR01243">
    <property type="entry name" value="NUCDPKINASE"/>
</dbReference>
<gene>
    <name evidence="7" type="primary">ndk</name>
    <name evidence="12" type="ORF">SAMN05421512_11454</name>
</gene>
<dbReference type="EMBL" id="OBML01000014">
    <property type="protein sequence ID" value="SOC25372.1"/>
    <property type="molecule type" value="Genomic_DNA"/>
</dbReference>
<keyword evidence="5 7" id="KW-0418">Kinase</keyword>
<dbReference type="PANTHER" id="PTHR11349">
    <property type="entry name" value="NUCLEOSIDE DIPHOSPHATE KINASE"/>
    <property type="match status" value="1"/>
</dbReference>
<feature type="binding site" evidence="7 8">
    <location>
        <position position="165"/>
    </location>
    <ligand>
        <name>ATP</name>
        <dbReference type="ChEBI" id="CHEBI:30616"/>
    </ligand>
</feature>
<feature type="binding site" evidence="7 8">
    <location>
        <position position="110"/>
    </location>
    <ligand>
        <name>ATP</name>
        <dbReference type="ChEBI" id="CHEBI:30616"/>
    </ligand>
</feature>
<evidence type="ECO:0000256" key="5">
    <source>
        <dbReference type="ARBA" id="ARBA00022777"/>
    </source>
</evidence>
<dbReference type="HAMAP" id="MF_00451">
    <property type="entry name" value="NDP_kinase"/>
    <property type="match status" value="1"/>
</dbReference>
<dbReference type="InterPro" id="IPR034907">
    <property type="entry name" value="NDK-like_dom"/>
</dbReference>
<feature type="binding site" evidence="7 8">
    <location>
        <position position="138"/>
    </location>
    <ligand>
        <name>ATP</name>
        <dbReference type="ChEBI" id="CHEBI:30616"/>
    </ligand>
</feature>
<keyword evidence="13" id="KW-1185">Reference proteome</keyword>
<comment type="catalytic activity">
    <reaction evidence="7">
        <text>a 2'-deoxyribonucleoside 5'-diphosphate + ATP = a 2'-deoxyribonucleoside 5'-triphosphate + ADP</text>
        <dbReference type="Rhea" id="RHEA:44640"/>
        <dbReference type="ChEBI" id="CHEBI:30616"/>
        <dbReference type="ChEBI" id="CHEBI:61560"/>
        <dbReference type="ChEBI" id="CHEBI:73316"/>
        <dbReference type="ChEBI" id="CHEBI:456216"/>
        <dbReference type="EC" id="2.7.4.6"/>
    </reaction>
</comment>
<dbReference type="NCBIfam" id="NF001908">
    <property type="entry name" value="PRK00668.1"/>
    <property type="match status" value="1"/>
</dbReference>
<evidence type="ECO:0000256" key="10">
    <source>
        <dbReference type="SAM" id="MobiDB-lite"/>
    </source>
</evidence>
<proteinExistence type="inferred from homology"/>
<evidence type="ECO:0000313" key="13">
    <source>
        <dbReference type="Proteomes" id="UP000219331"/>
    </source>
</evidence>
<dbReference type="InterPro" id="IPR036850">
    <property type="entry name" value="NDK-like_dom_sf"/>
</dbReference>
<dbReference type="InterPro" id="IPR001564">
    <property type="entry name" value="Nucleoside_diP_kinase"/>
</dbReference>
<evidence type="ECO:0000256" key="8">
    <source>
        <dbReference type="PROSITE-ProRule" id="PRU00706"/>
    </source>
</evidence>
<name>A0A285TUU1_9HYPH</name>
<comment type="subcellular location">
    <subcellularLocation>
        <location evidence="7">Cytoplasm</location>
    </subcellularLocation>
</comment>
<keyword evidence="7" id="KW-0547">Nucleotide-binding</keyword>
<dbReference type="GO" id="GO:0004550">
    <property type="term" value="F:nucleoside diphosphate kinase activity"/>
    <property type="evidence" value="ECO:0007669"/>
    <property type="project" value="UniProtKB-UniRule"/>
</dbReference>
<dbReference type="EC" id="2.7.4.6" evidence="7"/>
<reference evidence="12 13" key="1">
    <citation type="submission" date="2017-08" db="EMBL/GenBank/DDBJ databases">
        <authorList>
            <person name="de Groot N.N."/>
        </authorList>
    </citation>
    <scope>NUCLEOTIDE SEQUENCE [LARGE SCALE GENOMIC DNA]</scope>
    <source>
        <strain evidence="12 13">USBA 352</strain>
    </source>
</reference>
<dbReference type="GO" id="GO:0006183">
    <property type="term" value="P:GTP biosynthetic process"/>
    <property type="evidence" value="ECO:0007669"/>
    <property type="project" value="UniProtKB-UniRule"/>
</dbReference>
<keyword evidence="4 7" id="KW-0808">Transferase</keyword>
<evidence type="ECO:0000256" key="9">
    <source>
        <dbReference type="RuleBase" id="RU004011"/>
    </source>
</evidence>
<dbReference type="AlphaFoldDB" id="A0A285TUU1"/>
<dbReference type="Gene3D" id="3.30.70.141">
    <property type="entry name" value="Nucleoside diphosphate kinase-like domain"/>
    <property type="match status" value="1"/>
</dbReference>
<organism evidence="12 13">
    <name type="scientific">Stappia indica</name>
    <dbReference type="NCBI Taxonomy" id="538381"/>
    <lineage>
        <taxon>Bacteria</taxon>
        <taxon>Pseudomonadati</taxon>
        <taxon>Pseudomonadota</taxon>
        <taxon>Alphaproteobacteria</taxon>
        <taxon>Hyphomicrobiales</taxon>
        <taxon>Stappiaceae</taxon>
        <taxon>Stappia</taxon>
    </lineage>
</organism>
<feature type="domain" description="Nucleoside diphosphate kinase-like" evidence="11">
    <location>
        <begin position="54"/>
        <end position="191"/>
    </location>
</feature>
<feature type="region of interest" description="Disordered" evidence="10">
    <location>
        <begin position="1"/>
        <end position="47"/>
    </location>
</feature>
<dbReference type="GO" id="GO:0046872">
    <property type="term" value="F:metal ion binding"/>
    <property type="evidence" value="ECO:0007669"/>
    <property type="project" value="UniProtKB-KW"/>
</dbReference>
<evidence type="ECO:0000256" key="1">
    <source>
        <dbReference type="ARBA" id="ARBA00001946"/>
    </source>
</evidence>
<dbReference type="SMART" id="SM00562">
    <property type="entry name" value="NDK"/>
    <property type="match status" value="1"/>
</dbReference>
<feature type="compositionally biased region" description="Basic and acidic residues" evidence="10">
    <location>
        <begin position="19"/>
        <end position="43"/>
    </location>
</feature>
<dbReference type="GO" id="GO:0005524">
    <property type="term" value="F:ATP binding"/>
    <property type="evidence" value="ECO:0007669"/>
    <property type="project" value="UniProtKB-UniRule"/>
</dbReference>
<dbReference type="STRING" id="538381.GCA_001696535_00444"/>
<dbReference type="GO" id="GO:0005737">
    <property type="term" value="C:cytoplasm"/>
    <property type="evidence" value="ECO:0007669"/>
    <property type="project" value="UniProtKB-SubCell"/>
</dbReference>
<dbReference type="Proteomes" id="UP000219331">
    <property type="component" value="Unassembled WGS sequence"/>
</dbReference>
<feature type="binding site" evidence="7 8">
    <location>
        <position position="62"/>
    </location>
    <ligand>
        <name>ATP</name>
        <dbReference type="ChEBI" id="CHEBI:30616"/>
    </ligand>
</feature>
<dbReference type="PROSITE" id="PS51374">
    <property type="entry name" value="NDPK_LIKE"/>
    <property type="match status" value="1"/>
</dbReference>
<keyword evidence="6 7" id="KW-0546">Nucleotide metabolism</keyword>
<keyword evidence="7" id="KW-0963">Cytoplasm</keyword>
<comment type="subunit">
    <text evidence="7">Homotetramer.</text>
</comment>
<keyword evidence="7" id="KW-0067">ATP-binding</keyword>
<dbReference type="Pfam" id="PF00334">
    <property type="entry name" value="NDK"/>
    <property type="match status" value="1"/>
</dbReference>
<evidence type="ECO:0000256" key="6">
    <source>
        <dbReference type="ARBA" id="ARBA00023080"/>
    </source>
</evidence>
<evidence type="ECO:0000313" key="12">
    <source>
        <dbReference type="EMBL" id="SOC25372.1"/>
    </source>
</evidence>
<dbReference type="CDD" id="cd04413">
    <property type="entry name" value="NDPk_I"/>
    <property type="match status" value="1"/>
</dbReference>
<dbReference type="GO" id="GO:0006241">
    <property type="term" value="P:CTP biosynthetic process"/>
    <property type="evidence" value="ECO:0007669"/>
    <property type="project" value="UniProtKB-UniRule"/>
</dbReference>
<comment type="catalytic activity">
    <reaction evidence="7">
        <text>a ribonucleoside 5'-diphosphate + ATP = a ribonucleoside 5'-triphosphate + ADP</text>
        <dbReference type="Rhea" id="RHEA:18113"/>
        <dbReference type="ChEBI" id="CHEBI:30616"/>
        <dbReference type="ChEBI" id="CHEBI:57930"/>
        <dbReference type="ChEBI" id="CHEBI:61557"/>
        <dbReference type="ChEBI" id="CHEBI:456216"/>
        <dbReference type="EC" id="2.7.4.6"/>
    </reaction>
</comment>
<dbReference type="FunFam" id="3.30.70.141:FF:000039">
    <property type="entry name" value="Nucleoside diphosphate kinase B"/>
    <property type="match status" value="1"/>
</dbReference>
<keyword evidence="7" id="KW-0460">Magnesium</keyword>
<evidence type="ECO:0000256" key="4">
    <source>
        <dbReference type="ARBA" id="ARBA00022679"/>
    </source>
</evidence>